<evidence type="ECO:0000313" key="2">
    <source>
        <dbReference type="EMBL" id="KAL2624073.1"/>
    </source>
</evidence>
<feature type="region of interest" description="Disordered" evidence="1">
    <location>
        <begin position="1"/>
        <end position="20"/>
    </location>
</feature>
<protein>
    <recommendedName>
        <fullName evidence="4">Ubiquitin-like protease family profile domain-containing protein</fullName>
    </recommendedName>
</protein>
<keyword evidence="3" id="KW-1185">Reference proteome</keyword>
<dbReference type="Gene3D" id="3.40.395.10">
    <property type="entry name" value="Adenoviral Proteinase, Chain A"/>
    <property type="match status" value="1"/>
</dbReference>
<dbReference type="InterPro" id="IPR038765">
    <property type="entry name" value="Papain-like_cys_pep_sf"/>
</dbReference>
<organism evidence="2 3">
    <name type="scientific">Riccia fluitans</name>
    <dbReference type="NCBI Taxonomy" id="41844"/>
    <lineage>
        <taxon>Eukaryota</taxon>
        <taxon>Viridiplantae</taxon>
        <taxon>Streptophyta</taxon>
        <taxon>Embryophyta</taxon>
        <taxon>Marchantiophyta</taxon>
        <taxon>Marchantiopsida</taxon>
        <taxon>Marchantiidae</taxon>
        <taxon>Marchantiales</taxon>
        <taxon>Ricciaceae</taxon>
        <taxon>Riccia</taxon>
    </lineage>
</organism>
<sequence>MVAVEVPSSPESPRDGTHTRQKFDDWKSYDDLTKEDIDFVLKPRGYIRGDVINMYIKAKFLGLLRGALYGKFFVNTFWFSRVKTLTDKFQNDFYNERVRGSIHRMRSSINPHVDYVQHISSLIIPIHSGDSDYHWSLAFLSKVAEVEGDLRPYFENESACQFAMTWDVKSFEICFRNAMEPKVKNRFLP</sequence>
<gene>
    <name evidence="2" type="ORF">R1flu_008318</name>
</gene>
<dbReference type="Proteomes" id="UP001605036">
    <property type="component" value="Unassembled WGS sequence"/>
</dbReference>
<dbReference type="EMBL" id="JBHFFA010000005">
    <property type="protein sequence ID" value="KAL2624073.1"/>
    <property type="molecule type" value="Genomic_DNA"/>
</dbReference>
<dbReference type="AlphaFoldDB" id="A0ABD1YBC3"/>
<accession>A0ABD1YBC3</accession>
<proteinExistence type="predicted"/>
<evidence type="ECO:0000256" key="1">
    <source>
        <dbReference type="SAM" id="MobiDB-lite"/>
    </source>
</evidence>
<dbReference type="SUPFAM" id="SSF54001">
    <property type="entry name" value="Cysteine proteinases"/>
    <property type="match status" value="1"/>
</dbReference>
<name>A0ABD1YBC3_9MARC</name>
<evidence type="ECO:0008006" key="4">
    <source>
        <dbReference type="Google" id="ProtNLM"/>
    </source>
</evidence>
<reference evidence="2 3" key="1">
    <citation type="submission" date="2024-09" db="EMBL/GenBank/DDBJ databases">
        <title>Chromosome-scale assembly of Riccia fluitans.</title>
        <authorList>
            <person name="Paukszto L."/>
            <person name="Sawicki J."/>
            <person name="Karawczyk K."/>
            <person name="Piernik-Szablinska J."/>
            <person name="Szczecinska M."/>
            <person name="Mazdziarz M."/>
        </authorList>
    </citation>
    <scope>NUCLEOTIDE SEQUENCE [LARGE SCALE GENOMIC DNA]</scope>
    <source>
        <strain evidence="2">Rf_01</strain>
        <tissue evidence="2">Aerial parts of the thallus</tissue>
    </source>
</reference>
<evidence type="ECO:0000313" key="3">
    <source>
        <dbReference type="Proteomes" id="UP001605036"/>
    </source>
</evidence>
<comment type="caution">
    <text evidence="2">The sequence shown here is derived from an EMBL/GenBank/DDBJ whole genome shotgun (WGS) entry which is preliminary data.</text>
</comment>